<dbReference type="InterPro" id="IPR036168">
    <property type="entry name" value="AP2_Mu_C_sf"/>
</dbReference>
<dbReference type="PANTHER" id="PTHR10529">
    <property type="entry name" value="AP COMPLEX SUBUNIT MU"/>
    <property type="match status" value="1"/>
</dbReference>
<accession>A0A0H5C0H6</accession>
<dbReference type="GO" id="GO:0030659">
    <property type="term" value="C:cytoplasmic vesicle membrane"/>
    <property type="evidence" value="ECO:0007669"/>
    <property type="project" value="UniProtKB-SubCell"/>
</dbReference>
<evidence type="ECO:0000256" key="3">
    <source>
        <dbReference type="ARBA" id="ARBA00022927"/>
    </source>
</evidence>
<reference evidence="9 11" key="3">
    <citation type="journal article" date="2016" name="Proc. Natl. Acad. Sci. U.S.A.">
        <title>Comparative genomics of biotechnologically important yeasts.</title>
        <authorList>
            <person name="Riley R."/>
            <person name="Haridas S."/>
            <person name="Wolfe K.H."/>
            <person name="Lopes M.R."/>
            <person name="Hittinger C.T."/>
            <person name="Goeker M."/>
            <person name="Salamov A.A."/>
            <person name="Wisecaver J.H."/>
            <person name="Long T.M."/>
            <person name="Calvey C.H."/>
            <person name="Aerts A.L."/>
            <person name="Barry K.W."/>
            <person name="Choi C."/>
            <person name="Clum A."/>
            <person name="Coughlan A.Y."/>
            <person name="Deshpande S."/>
            <person name="Douglass A.P."/>
            <person name="Hanson S.J."/>
            <person name="Klenk H.-P."/>
            <person name="LaButti K.M."/>
            <person name="Lapidus A."/>
            <person name="Lindquist E.A."/>
            <person name="Lipzen A.M."/>
            <person name="Meier-Kolthoff J.P."/>
            <person name="Ohm R.A."/>
            <person name="Otillar R.P."/>
            <person name="Pangilinan J.L."/>
            <person name="Peng Y."/>
            <person name="Rokas A."/>
            <person name="Rosa C.A."/>
            <person name="Scheuner C."/>
            <person name="Sibirny A.A."/>
            <person name="Slot J.C."/>
            <person name="Stielow J.B."/>
            <person name="Sun H."/>
            <person name="Kurtzman C.P."/>
            <person name="Blackwell M."/>
            <person name="Grigoriev I.V."/>
            <person name="Jeffries T.W."/>
        </authorList>
    </citation>
    <scope>NUCLEOTIDE SEQUENCE [LARGE SCALE GENOMIC DNA]</scope>
    <source>
        <strain evidence="11">ATCC 18201 / CBS 1600 / BCRC 20928 / JCM 3617 / NBRC 0987 / NRRL Y-1542</strain>
        <strain evidence="9">NRRL Y-1542</strain>
    </source>
</reference>
<dbReference type="GO" id="GO:0006886">
    <property type="term" value="P:intracellular protein transport"/>
    <property type="evidence" value="ECO:0007669"/>
    <property type="project" value="UniProtKB-UniRule"/>
</dbReference>
<organism evidence="8 10">
    <name type="scientific">Cyberlindnera jadinii (strain ATCC 18201 / CBS 1600 / BCRC 20928 / JCM 3617 / NBRC 0987 / NRRL Y-1542)</name>
    <name type="common">Torula yeast</name>
    <name type="synonym">Candida utilis</name>
    <dbReference type="NCBI Taxonomy" id="983966"/>
    <lineage>
        <taxon>Eukaryota</taxon>
        <taxon>Fungi</taxon>
        <taxon>Dikarya</taxon>
        <taxon>Ascomycota</taxon>
        <taxon>Saccharomycotina</taxon>
        <taxon>Saccharomycetes</taxon>
        <taxon>Phaffomycetales</taxon>
        <taxon>Phaffomycetaceae</taxon>
        <taxon>Cyberlindnera</taxon>
    </lineage>
</organism>
<dbReference type="Proteomes" id="UP000094389">
    <property type="component" value="Unassembled WGS sequence"/>
</dbReference>
<keyword evidence="5" id="KW-0968">Cytoplasmic vesicle</keyword>
<dbReference type="InterPro" id="IPR001392">
    <property type="entry name" value="Clathrin_mu"/>
</dbReference>
<reference evidence="10" key="2">
    <citation type="journal article" date="2015" name="J. Biotechnol.">
        <title>The structure of the Cyberlindnera jadinii genome and its relation to Candida utilis analyzed by the occurrence of single nucleotide polymorphisms.</title>
        <authorList>
            <person name="Rupp O."/>
            <person name="Brinkrolf K."/>
            <person name="Buerth C."/>
            <person name="Kunigo M."/>
            <person name="Schneider J."/>
            <person name="Jaenicke S."/>
            <person name="Goesmann A."/>
            <person name="Puehler A."/>
            <person name="Jaeger K.-E."/>
            <person name="Ernst J.F."/>
        </authorList>
    </citation>
    <scope>NUCLEOTIDE SEQUENCE [LARGE SCALE GENOMIC DNA]</scope>
    <source>
        <strain evidence="10">ATCC 18201 / CBS 1600 / BCRC 20928 / JCM 3617 / NBRC 0987 / NRRL Y-1542</strain>
    </source>
</reference>
<dbReference type="SUPFAM" id="SSF64356">
    <property type="entry name" value="SNARE-like"/>
    <property type="match status" value="1"/>
</dbReference>
<dbReference type="OrthoDB" id="870at2759"/>
<dbReference type="Gene3D" id="2.60.40.1170">
    <property type="entry name" value="Mu homology domain, subdomain B"/>
    <property type="match status" value="2"/>
</dbReference>
<keyword evidence="3 6" id="KW-0653">Protein transport</keyword>
<dbReference type="EMBL" id="KV453948">
    <property type="protein sequence ID" value="ODV70921.1"/>
    <property type="molecule type" value="Genomic_DNA"/>
</dbReference>
<keyword evidence="11" id="KW-1185">Reference proteome</keyword>
<evidence type="ECO:0000256" key="5">
    <source>
        <dbReference type="ARBA" id="ARBA00023329"/>
    </source>
</evidence>
<protein>
    <submittedName>
        <fullName evidence="8">APM3 protein</fullName>
    </submittedName>
    <submittedName>
        <fullName evidence="9">Clathrin adaptor, mu subunit</fullName>
    </submittedName>
</protein>
<gene>
    <name evidence="8" type="primary">APM3</name>
    <name evidence="8" type="ORF">BN1211_1316</name>
    <name evidence="9" type="ORF">CYBJADRAFT_156138</name>
</gene>
<dbReference type="Pfam" id="PF00928">
    <property type="entry name" value="Adap_comp_sub"/>
    <property type="match status" value="1"/>
</dbReference>
<dbReference type="InterPro" id="IPR028565">
    <property type="entry name" value="MHD"/>
</dbReference>
<dbReference type="GeneID" id="30987857"/>
<comment type="subcellular location">
    <subcellularLocation>
        <location evidence="1">Cytoplasmic vesicle membrane</location>
    </subcellularLocation>
</comment>
<dbReference type="Gene3D" id="3.30.450.60">
    <property type="match status" value="1"/>
</dbReference>
<proteinExistence type="inferred from homology"/>
<dbReference type="GO" id="GO:0030131">
    <property type="term" value="C:clathrin adaptor complex"/>
    <property type="evidence" value="ECO:0007669"/>
    <property type="project" value="UniProtKB-UniRule"/>
</dbReference>
<dbReference type="GO" id="GO:0016192">
    <property type="term" value="P:vesicle-mediated transport"/>
    <property type="evidence" value="ECO:0007669"/>
    <property type="project" value="InterPro"/>
</dbReference>
<evidence type="ECO:0000259" key="7">
    <source>
        <dbReference type="PROSITE" id="PS51072"/>
    </source>
</evidence>
<dbReference type="SUPFAM" id="SSF49447">
    <property type="entry name" value="Second domain of Mu2 adaptin subunit (ap50) of ap2 adaptor"/>
    <property type="match status" value="1"/>
</dbReference>
<dbReference type="CDD" id="cd09252">
    <property type="entry name" value="AP-3_Mu3_Cterm"/>
    <property type="match status" value="1"/>
</dbReference>
<dbReference type="InterPro" id="IPR050431">
    <property type="entry name" value="Adaptor_comp_med_subunit"/>
</dbReference>
<evidence type="ECO:0000256" key="6">
    <source>
        <dbReference type="PIRNR" id="PIRNR005992"/>
    </source>
</evidence>
<dbReference type="AlphaFoldDB" id="A0A0H5C0H6"/>
<dbReference type="OMA" id="LNEMCDG"/>
<name>A0A0H5C0H6_CYBJN</name>
<accession>A0A1E4RUN9</accession>
<comment type="similarity">
    <text evidence="6">Belongs to the adaptor complexes medium subunit family.</text>
</comment>
<sequence length="470" mass="53059">MLSLVKGPSQVVESPVVQVSGTHSVVRVTKGRVSALAFVRSSDPKQLKLQTLRDDDESTVESLQHSTKEQEIVPTNPEIVLIFLDRWLDVLQDYFALSTLTIEANYDIMCNLMQELVQAGAPYITDINALKEYVPFKSTWSSRILSTTNQLAKSYSAHQQVETMSNGIQRNVPWRRPNVKYTQNELFVDITERINVVLSPRHHRQKKTLLKGQYQQQQQQQQYTQELFTKMAVLEGQVDFTSHLSGVPDVVINFNLNGHRLENPSFHRCVRLDRWLNNGDTVSFIPPDGKSTLMQYTLDLDQYSSSKAHRNYGVVIPEFRQGLGVKKNEFEIGVKLNMLRNVSKVDNLKITISTETGATVKILRLSHGDLQTKSQGTFEWVFDTEMSLGTNALLRGVVELPDSNPKSKEQEDDDSVLPIPHWPKTIALDYTIKGALPSGIRVSSVKVSGLNVNPYKGVKYVTSVGDFVIR</sequence>
<evidence type="ECO:0000313" key="11">
    <source>
        <dbReference type="Proteomes" id="UP000094389"/>
    </source>
</evidence>
<evidence type="ECO:0000256" key="4">
    <source>
        <dbReference type="ARBA" id="ARBA00023136"/>
    </source>
</evidence>
<evidence type="ECO:0000256" key="1">
    <source>
        <dbReference type="ARBA" id="ARBA00004156"/>
    </source>
</evidence>
<evidence type="ECO:0000313" key="8">
    <source>
        <dbReference type="EMBL" id="CEP21265.1"/>
    </source>
</evidence>
<keyword evidence="4" id="KW-0472">Membrane</keyword>
<dbReference type="PROSITE" id="PS51072">
    <property type="entry name" value="MHD"/>
    <property type="match status" value="1"/>
</dbReference>
<dbReference type="Proteomes" id="UP000038830">
    <property type="component" value="Unassembled WGS sequence"/>
</dbReference>
<keyword evidence="2 6" id="KW-0813">Transport</keyword>
<dbReference type="RefSeq" id="XP_020067960.1">
    <property type="nucleotide sequence ID" value="XM_020213461.1"/>
</dbReference>
<dbReference type="STRING" id="983966.A0A0H5C0H6"/>
<dbReference type="PIRSF" id="PIRSF005992">
    <property type="entry name" value="Clathrin_mu"/>
    <property type="match status" value="1"/>
</dbReference>
<dbReference type="EMBL" id="CDQK01000002">
    <property type="protein sequence ID" value="CEP21265.1"/>
    <property type="molecule type" value="Genomic_DNA"/>
</dbReference>
<evidence type="ECO:0000256" key="2">
    <source>
        <dbReference type="ARBA" id="ARBA00022448"/>
    </source>
</evidence>
<evidence type="ECO:0000313" key="9">
    <source>
        <dbReference type="EMBL" id="ODV70921.1"/>
    </source>
</evidence>
<dbReference type="InterPro" id="IPR011012">
    <property type="entry name" value="Longin-like_dom_sf"/>
</dbReference>
<feature type="domain" description="MHD" evidence="7">
    <location>
        <begin position="183"/>
        <end position="470"/>
    </location>
</feature>
<evidence type="ECO:0000313" key="10">
    <source>
        <dbReference type="Proteomes" id="UP000038830"/>
    </source>
</evidence>
<reference evidence="8" key="1">
    <citation type="submission" date="2014-12" db="EMBL/GenBank/DDBJ databases">
        <authorList>
            <person name="Jaenicke S."/>
        </authorList>
    </citation>
    <scope>NUCLEOTIDE SEQUENCE [LARGE SCALE GENOMIC DNA]</scope>
    <source>
        <strain evidence="8">CBS1600</strain>
    </source>
</reference>